<dbReference type="AlphaFoldDB" id="A0A6P8XHX0"/>
<proteinExistence type="predicted"/>
<reference evidence="4" key="1">
    <citation type="submission" date="2025-08" db="UniProtKB">
        <authorList>
            <consortium name="RefSeq"/>
        </authorList>
    </citation>
    <scope>IDENTIFICATION</scope>
    <source>
        <strain evidence="4">15112-1751.03</strain>
        <tissue evidence="4">Whole Adult</tissue>
    </source>
</reference>
<dbReference type="OrthoDB" id="8067234at2759"/>
<organism evidence="3 4">
    <name type="scientific">Drosophila albomicans</name>
    <name type="common">Fruit fly</name>
    <dbReference type="NCBI Taxonomy" id="7291"/>
    <lineage>
        <taxon>Eukaryota</taxon>
        <taxon>Metazoa</taxon>
        <taxon>Ecdysozoa</taxon>
        <taxon>Arthropoda</taxon>
        <taxon>Hexapoda</taxon>
        <taxon>Insecta</taxon>
        <taxon>Pterygota</taxon>
        <taxon>Neoptera</taxon>
        <taxon>Endopterygota</taxon>
        <taxon>Diptera</taxon>
        <taxon>Brachycera</taxon>
        <taxon>Muscomorpha</taxon>
        <taxon>Ephydroidea</taxon>
        <taxon>Drosophilidae</taxon>
        <taxon>Drosophila</taxon>
    </lineage>
</organism>
<dbReference type="GeneID" id="117575786"/>
<accession>A0A6P8XHX0</accession>
<feature type="compositionally biased region" description="Pro residues" evidence="1">
    <location>
        <begin position="159"/>
        <end position="181"/>
    </location>
</feature>
<feature type="non-terminal residue" evidence="4">
    <location>
        <position position="1"/>
    </location>
</feature>
<feature type="signal peptide" evidence="2">
    <location>
        <begin position="1"/>
        <end position="17"/>
    </location>
</feature>
<protein>
    <submittedName>
        <fullName evidence="4">Splicing factor 1</fullName>
    </submittedName>
</protein>
<feature type="region of interest" description="Disordered" evidence="1">
    <location>
        <begin position="125"/>
        <end position="201"/>
    </location>
</feature>
<evidence type="ECO:0000256" key="2">
    <source>
        <dbReference type="SAM" id="SignalP"/>
    </source>
</evidence>
<dbReference type="Proteomes" id="UP000515160">
    <property type="component" value="Chromosome 2R"/>
</dbReference>
<gene>
    <name evidence="4" type="primary">LOC117575786</name>
</gene>
<evidence type="ECO:0000256" key="1">
    <source>
        <dbReference type="SAM" id="MobiDB-lite"/>
    </source>
</evidence>
<name>A0A6P8XHX0_DROAB</name>
<dbReference type="RefSeq" id="XP_034116051.2">
    <property type="nucleotide sequence ID" value="XM_034260160.2"/>
</dbReference>
<evidence type="ECO:0000313" key="3">
    <source>
        <dbReference type="Proteomes" id="UP000515160"/>
    </source>
</evidence>
<feature type="chain" id="PRO_5039072794" evidence="2">
    <location>
        <begin position="18"/>
        <end position="220"/>
    </location>
</feature>
<feature type="compositionally biased region" description="Low complexity" evidence="1">
    <location>
        <begin position="145"/>
        <end position="158"/>
    </location>
</feature>
<evidence type="ECO:0000313" key="4">
    <source>
        <dbReference type="RefSeq" id="XP_034116051.2"/>
    </source>
</evidence>
<sequence>NLLQMLLLLMLLSTICCADLQQDEQEDLQPEHYDGRSFFFLGTLFRRWRDRWLAFHNPAPLYAGAAFPINGYYNCPPFGCNPAGIGPQPGYYPPYYGSSLQQQQQQQQQAQGNSNVYIYQTDQNSASSATGSMPPYGSAFLGPARQPTPLLPPSSSSPQAPPFPPLPPLPPRPIPLPPATLPPQVSASSSSSGAGGGSNFGFGAVPLPVPLPVAGCCALG</sequence>
<keyword evidence="2" id="KW-0732">Signal</keyword>
<feature type="compositionally biased region" description="Low complexity" evidence="1">
    <location>
        <begin position="182"/>
        <end position="192"/>
    </location>
</feature>
<keyword evidence="3" id="KW-1185">Reference proteome</keyword>